<organism evidence="2 3">
    <name type="scientific">Thraustotheca clavata</name>
    <dbReference type="NCBI Taxonomy" id="74557"/>
    <lineage>
        <taxon>Eukaryota</taxon>
        <taxon>Sar</taxon>
        <taxon>Stramenopiles</taxon>
        <taxon>Oomycota</taxon>
        <taxon>Saprolegniomycetes</taxon>
        <taxon>Saprolegniales</taxon>
        <taxon>Achlyaceae</taxon>
        <taxon>Thraustotheca</taxon>
    </lineage>
</organism>
<comment type="caution">
    <text evidence="2">The sequence shown here is derived from an EMBL/GenBank/DDBJ whole genome shotgun (WGS) entry which is preliminary data.</text>
</comment>
<protein>
    <recommendedName>
        <fullName evidence="1">Malonyl-CoA:ACP transacylase (MAT) domain-containing protein</fullName>
    </recommendedName>
</protein>
<gene>
    <name evidence="2" type="ORF">THRCLA_10096</name>
</gene>
<dbReference type="InterPro" id="IPR001227">
    <property type="entry name" value="Ac_transferase_dom_sf"/>
</dbReference>
<evidence type="ECO:0000313" key="2">
    <source>
        <dbReference type="EMBL" id="OQR88796.1"/>
    </source>
</evidence>
<sequence length="112" mass="11853">LALLALINSLVDCQPAGVIGLSAGEPAAAYCAKSLSLSDAALVVNTRLAMQERVVNENGGMLAVITDIHTLRQYMNGDAIEIAGILAPTTITELMVKYGWELMDLVLLLLNV</sequence>
<dbReference type="InterPro" id="IPR016035">
    <property type="entry name" value="Acyl_Trfase/lysoPLipase"/>
</dbReference>
<reference evidence="2 3" key="1">
    <citation type="journal article" date="2014" name="Genome Biol. Evol.">
        <title>The secreted proteins of Achlya hypogyna and Thraustotheca clavata identify the ancestral oomycete secretome and reveal gene acquisitions by horizontal gene transfer.</title>
        <authorList>
            <person name="Misner I."/>
            <person name="Blouin N."/>
            <person name="Leonard G."/>
            <person name="Richards T.A."/>
            <person name="Lane C.E."/>
        </authorList>
    </citation>
    <scope>NUCLEOTIDE SEQUENCE [LARGE SCALE GENOMIC DNA]</scope>
    <source>
        <strain evidence="2 3">ATCC 34112</strain>
    </source>
</reference>
<dbReference type="SUPFAM" id="SSF52151">
    <property type="entry name" value="FabD/lysophospholipase-like"/>
    <property type="match status" value="1"/>
</dbReference>
<evidence type="ECO:0000313" key="3">
    <source>
        <dbReference type="Proteomes" id="UP000243217"/>
    </source>
</evidence>
<dbReference type="AlphaFoldDB" id="A0A1V9YSU3"/>
<proteinExistence type="predicted"/>
<dbReference type="EMBL" id="JNBS01003005">
    <property type="protein sequence ID" value="OQR88796.1"/>
    <property type="molecule type" value="Genomic_DNA"/>
</dbReference>
<dbReference type="Proteomes" id="UP000243217">
    <property type="component" value="Unassembled WGS sequence"/>
</dbReference>
<dbReference type="Pfam" id="PF00698">
    <property type="entry name" value="Acyl_transf_1"/>
    <property type="match status" value="1"/>
</dbReference>
<feature type="domain" description="Malonyl-CoA:ACP transacylase (MAT)" evidence="1">
    <location>
        <begin position="2"/>
        <end position="91"/>
    </location>
</feature>
<accession>A0A1V9YSU3</accession>
<dbReference type="InterPro" id="IPR014043">
    <property type="entry name" value="Acyl_transferase_dom"/>
</dbReference>
<dbReference type="GO" id="GO:0016740">
    <property type="term" value="F:transferase activity"/>
    <property type="evidence" value="ECO:0007669"/>
    <property type="project" value="InterPro"/>
</dbReference>
<name>A0A1V9YSU3_9STRA</name>
<dbReference type="Gene3D" id="3.40.366.10">
    <property type="entry name" value="Malonyl-Coenzyme A Acyl Carrier Protein, domain 2"/>
    <property type="match status" value="1"/>
</dbReference>
<evidence type="ECO:0000259" key="1">
    <source>
        <dbReference type="Pfam" id="PF00698"/>
    </source>
</evidence>
<feature type="non-terminal residue" evidence="2">
    <location>
        <position position="1"/>
    </location>
</feature>
<dbReference type="OrthoDB" id="329835at2759"/>
<dbReference type="STRING" id="74557.A0A1V9YSU3"/>
<keyword evidence="3" id="KW-1185">Reference proteome</keyword>